<gene>
    <name evidence="1" type="ORF">BN437_0058</name>
</gene>
<name>A0A831A016_ERWAM</name>
<accession>A0A831A016</accession>
<reference evidence="1 2" key="2">
    <citation type="submission" date="2013-04" db="EMBL/GenBank/DDBJ databases">
        <title>Comparative genomics of 12 strains of Erwinia amylovora identifies a pan-genome with a large conserved core and provides insights into host specificity.</title>
        <authorList>
            <person name="Mann R.A."/>
            <person name="Smits T.H.M."/>
            <person name="Buehlmann A."/>
            <person name="Blom J."/>
            <person name="Goesmann A."/>
            <person name="Frey J.E."/>
            <person name="Plummer K.M."/>
            <person name="Beer S.V."/>
            <person name="Luck J."/>
            <person name="Duffy B."/>
            <person name="Rodoni B."/>
        </authorList>
    </citation>
    <scope>NUCLEOTIDE SEQUENCE [LARGE SCALE GENOMIC DNA]</scope>
    <source>
        <strain evidence="2">CFBP 1232</strain>
    </source>
</reference>
<comment type="caution">
    <text evidence="1">The sequence shown here is derived from an EMBL/GenBank/DDBJ whole genome shotgun (WGS) entry which is preliminary data.</text>
</comment>
<reference evidence="1 2" key="1">
    <citation type="submission" date="2012-11" db="EMBL/GenBank/DDBJ databases">
        <authorList>
            <person name="Linke B."/>
        </authorList>
    </citation>
    <scope>NUCLEOTIDE SEQUENCE [LARGE SCALE GENOMIC DNA]</scope>
    <source>
        <strain evidence="2">CFBP 1232</strain>
    </source>
</reference>
<proteinExistence type="predicted"/>
<dbReference type="EMBL" id="CAPB01000002">
    <property type="protein sequence ID" value="CCO92039.1"/>
    <property type="molecule type" value="Genomic_DNA"/>
</dbReference>
<organism evidence="1 2">
    <name type="scientific">Erwinia amylovora NBRC 12687 = CFBP 1232</name>
    <dbReference type="NCBI Taxonomy" id="1219359"/>
    <lineage>
        <taxon>Bacteria</taxon>
        <taxon>Pseudomonadati</taxon>
        <taxon>Pseudomonadota</taxon>
        <taxon>Gammaproteobacteria</taxon>
        <taxon>Enterobacterales</taxon>
        <taxon>Erwiniaceae</taxon>
        <taxon>Erwinia</taxon>
    </lineage>
</organism>
<evidence type="ECO:0000313" key="2">
    <source>
        <dbReference type="Proteomes" id="UP000013111"/>
    </source>
</evidence>
<dbReference type="Proteomes" id="UP000013111">
    <property type="component" value="Unassembled WGS sequence"/>
</dbReference>
<protein>
    <submittedName>
        <fullName evidence="1">Uncharacterized protein</fullName>
    </submittedName>
</protein>
<dbReference type="AlphaFoldDB" id="A0A831A016"/>
<evidence type="ECO:0000313" key="1">
    <source>
        <dbReference type="EMBL" id="CCO92039.1"/>
    </source>
</evidence>
<sequence>MPKKYRLMAETPDTPKSMWNKKGFIYSRSGWRSKAPGIFYRLNSAYQ</sequence>